<protein>
    <recommendedName>
        <fullName evidence="6">Fatty acid hydroxylase domain-containing protein</fullName>
    </recommendedName>
</protein>
<dbReference type="AlphaFoldDB" id="A0A8J2RJL6"/>
<evidence type="ECO:0000256" key="2">
    <source>
        <dbReference type="ARBA" id="ARBA00022692"/>
    </source>
</evidence>
<dbReference type="PANTHER" id="PTHR11863">
    <property type="entry name" value="STEROL DESATURASE"/>
    <property type="match status" value="1"/>
</dbReference>
<evidence type="ECO:0000256" key="1">
    <source>
        <dbReference type="ARBA" id="ARBA00004370"/>
    </source>
</evidence>
<feature type="transmembrane region" description="Helical" evidence="5">
    <location>
        <begin position="151"/>
        <end position="169"/>
    </location>
</feature>
<feature type="transmembrane region" description="Helical" evidence="5">
    <location>
        <begin position="43"/>
        <end position="61"/>
    </location>
</feature>
<dbReference type="InterPro" id="IPR050307">
    <property type="entry name" value="Sterol_Desaturase_Related"/>
</dbReference>
<feature type="domain" description="Fatty acid hydroxylase" evidence="6">
    <location>
        <begin position="193"/>
        <end position="316"/>
    </location>
</feature>
<comment type="subcellular location">
    <subcellularLocation>
        <location evidence="1">Membrane</location>
    </subcellularLocation>
</comment>
<accession>A0A8J2RJL6</accession>
<organism evidence="7 8">
    <name type="scientific">Daphnia galeata</name>
    <dbReference type="NCBI Taxonomy" id="27404"/>
    <lineage>
        <taxon>Eukaryota</taxon>
        <taxon>Metazoa</taxon>
        <taxon>Ecdysozoa</taxon>
        <taxon>Arthropoda</taxon>
        <taxon>Crustacea</taxon>
        <taxon>Branchiopoda</taxon>
        <taxon>Diplostraca</taxon>
        <taxon>Cladocera</taxon>
        <taxon>Anomopoda</taxon>
        <taxon>Daphniidae</taxon>
        <taxon>Daphnia</taxon>
    </lineage>
</organism>
<dbReference type="InterPro" id="IPR006694">
    <property type="entry name" value="Fatty_acid_hydroxylase"/>
</dbReference>
<dbReference type="GO" id="GO:0016020">
    <property type="term" value="C:membrane"/>
    <property type="evidence" value="ECO:0007669"/>
    <property type="project" value="UniProtKB-SubCell"/>
</dbReference>
<proteinExistence type="predicted"/>
<gene>
    <name evidence="7" type="ORF">DGAL_LOCUS7398</name>
</gene>
<dbReference type="EMBL" id="CAKKLH010000144">
    <property type="protein sequence ID" value="CAH0104491.1"/>
    <property type="molecule type" value="Genomic_DNA"/>
</dbReference>
<dbReference type="Proteomes" id="UP000789390">
    <property type="component" value="Unassembled WGS sequence"/>
</dbReference>
<name>A0A8J2RJL6_9CRUS</name>
<evidence type="ECO:0000259" key="6">
    <source>
        <dbReference type="Pfam" id="PF04116"/>
    </source>
</evidence>
<dbReference type="GO" id="GO:0016491">
    <property type="term" value="F:oxidoreductase activity"/>
    <property type="evidence" value="ECO:0007669"/>
    <property type="project" value="InterPro"/>
</dbReference>
<dbReference type="OrthoDB" id="408954at2759"/>
<reference evidence="7" key="1">
    <citation type="submission" date="2021-11" db="EMBL/GenBank/DDBJ databases">
        <authorList>
            <person name="Schell T."/>
        </authorList>
    </citation>
    <scope>NUCLEOTIDE SEQUENCE</scope>
    <source>
        <strain evidence="7">M5</strain>
    </source>
</reference>
<evidence type="ECO:0000256" key="5">
    <source>
        <dbReference type="SAM" id="Phobius"/>
    </source>
</evidence>
<evidence type="ECO:0000256" key="3">
    <source>
        <dbReference type="ARBA" id="ARBA00022989"/>
    </source>
</evidence>
<evidence type="ECO:0000313" key="8">
    <source>
        <dbReference type="Proteomes" id="UP000789390"/>
    </source>
</evidence>
<dbReference type="GO" id="GO:0005506">
    <property type="term" value="F:iron ion binding"/>
    <property type="evidence" value="ECO:0007669"/>
    <property type="project" value="InterPro"/>
</dbReference>
<keyword evidence="8" id="KW-1185">Reference proteome</keyword>
<evidence type="ECO:0000313" key="7">
    <source>
        <dbReference type="EMBL" id="CAH0104491.1"/>
    </source>
</evidence>
<comment type="caution">
    <text evidence="7">The sequence shown here is derived from an EMBL/GenBank/DDBJ whole genome shotgun (WGS) entry which is preliminary data.</text>
</comment>
<feature type="transmembrane region" description="Helical" evidence="5">
    <location>
        <begin position="189"/>
        <end position="207"/>
    </location>
</feature>
<feature type="transmembrane region" description="Helical" evidence="5">
    <location>
        <begin position="93"/>
        <end position="121"/>
    </location>
</feature>
<sequence length="339" mass="39599">MSGKSVGSGGVLRSGVKFNFIPETLESPYKDVLKGRRWQRPSFVFLSASVLLFVTVFYGQSLTTPLKQFRNASSVVLDSQWKKVLTFFGNDDFYLYVVGVVLVSQIPFWSVGCMFMFVDYYNWPRWTRKYKLQPGTHEPVDLNRLKETIRVVLINQWSVTIPLLLSSYFMKKFTNTMPIIDDLPSLQRFIVDFIIFIIVDEIGLYYVHRLMHHPKLYARVHKKHHEWPAPIAITFLYSTKIENILNSIPAVLGTVMTNPHLFTFWAWYVFVHVRGLIIHSGYHIPGLATLEEHNYHHMMSNACYGRLPFLDWLHGTDKGFHAYLARKELEKQQQQQKSE</sequence>
<dbReference type="Pfam" id="PF04116">
    <property type="entry name" value="FA_hydroxylase"/>
    <property type="match status" value="1"/>
</dbReference>
<keyword evidence="3 5" id="KW-1133">Transmembrane helix</keyword>
<dbReference type="GO" id="GO:0008610">
    <property type="term" value="P:lipid biosynthetic process"/>
    <property type="evidence" value="ECO:0007669"/>
    <property type="project" value="InterPro"/>
</dbReference>
<evidence type="ECO:0000256" key="4">
    <source>
        <dbReference type="ARBA" id="ARBA00023136"/>
    </source>
</evidence>
<keyword evidence="4 5" id="KW-0472">Membrane</keyword>
<keyword evidence="2 5" id="KW-0812">Transmembrane</keyword>